<dbReference type="OrthoDB" id="7652021at2"/>
<evidence type="ECO:0000313" key="3">
    <source>
        <dbReference type="Proteomes" id="UP000199399"/>
    </source>
</evidence>
<dbReference type="STRING" id="218672.SAMN04489759_108120"/>
<protein>
    <submittedName>
        <fullName evidence="2">Uncharacterized protein</fullName>
    </submittedName>
</protein>
<feature type="region of interest" description="Disordered" evidence="1">
    <location>
        <begin position="1"/>
        <end position="40"/>
    </location>
</feature>
<dbReference type="Proteomes" id="UP000199399">
    <property type="component" value="Unassembled WGS sequence"/>
</dbReference>
<evidence type="ECO:0000256" key="1">
    <source>
        <dbReference type="SAM" id="MobiDB-lite"/>
    </source>
</evidence>
<evidence type="ECO:0000313" key="2">
    <source>
        <dbReference type="EMBL" id="SDG51230.1"/>
    </source>
</evidence>
<proteinExistence type="predicted"/>
<dbReference type="AlphaFoldDB" id="A0A1G7UWW8"/>
<gene>
    <name evidence="2" type="ORF">SAMN04489759_108120</name>
</gene>
<reference evidence="3" key="1">
    <citation type="submission" date="2016-10" db="EMBL/GenBank/DDBJ databases">
        <authorList>
            <person name="Varghese N."/>
            <person name="Submissions S."/>
        </authorList>
    </citation>
    <scope>NUCLEOTIDE SEQUENCE [LARGE SCALE GENOMIC DNA]</scope>
    <source>
        <strain evidence="3">DSM 16477</strain>
    </source>
</reference>
<sequence length="126" mass="14236">MSFQPQFPGIFDPEKGARPARGSDSAQPRQADRRMPATEKQMAYARSLARKSGDDLPKGIEHDRAALSSWIEAHKPRVIDGPFAAYPSAKQVAFAERIARLKRRDVPQECFRDKTLMSRWIDGNKP</sequence>
<dbReference type="RefSeq" id="WP_093743332.1">
    <property type="nucleotide sequence ID" value="NZ_FNBP01000008.1"/>
</dbReference>
<name>A0A1G7UWW8_9RHOB</name>
<organism evidence="2 3">
    <name type="scientific">Sulfitobacter delicatus</name>
    <dbReference type="NCBI Taxonomy" id="218672"/>
    <lineage>
        <taxon>Bacteria</taxon>
        <taxon>Pseudomonadati</taxon>
        <taxon>Pseudomonadota</taxon>
        <taxon>Alphaproteobacteria</taxon>
        <taxon>Rhodobacterales</taxon>
        <taxon>Roseobacteraceae</taxon>
        <taxon>Sulfitobacter</taxon>
    </lineage>
</organism>
<keyword evidence="3" id="KW-1185">Reference proteome</keyword>
<dbReference type="EMBL" id="FNBP01000008">
    <property type="protein sequence ID" value="SDG51230.1"/>
    <property type="molecule type" value="Genomic_DNA"/>
</dbReference>
<accession>A0A1G7UWW8</accession>